<keyword evidence="4" id="KW-0862">Zinc</keyword>
<keyword evidence="3" id="KW-0863">Zinc-finger</keyword>
<protein>
    <submittedName>
        <fullName evidence="6">Uncharacterized protein</fullName>
    </submittedName>
</protein>
<comment type="subcellular location">
    <subcellularLocation>
        <location evidence="1">Nucleus</location>
    </subcellularLocation>
</comment>
<evidence type="ECO:0000256" key="1">
    <source>
        <dbReference type="ARBA" id="ARBA00004123"/>
    </source>
</evidence>
<sequence>SPVYAFFHAEPDIDFGKSNTPEYLVYRCTQCGEKIRQGLKTGDRGSTGNMRDHVKKCWGEDTLAAVKESTLEQAKAAVKEMSKGKQTTLTLVLKTVKTWFKSFSTRPPDNEMIRVVTVRWLAENARPFRIVQDRGYRWLQKEGRPNHFVPSKATVARDVKKLYEAAKRQLANELQAYGYLIPVELDCWSSPNHRAFMSIIGYILRTNEEGTETLTGVLLNFVELPCSHSAFNMAKAL</sequence>
<gene>
    <name evidence="6" type="ORF">F5878DRAFT_521896</name>
</gene>
<feature type="non-terminal residue" evidence="6">
    <location>
        <position position="1"/>
    </location>
</feature>
<keyword evidence="2" id="KW-0479">Metal-binding</keyword>
<feature type="non-terminal residue" evidence="6">
    <location>
        <position position="237"/>
    </location>
</feature>
<evidence type="ECO:0000313" key="7">
    <source>
        <dbReference type="Proteomes" id="UP001163846"/>
    </source>
</evidence>
<evidence type="ECO:0000256" key="2">
    <source>
        <dbReference type="ARBA" id="ARBA00022723"/>
    </source>
</evidence>
<keyword evidence="5" id="KW-0539">Nucleus</keyword>
<dbReference type="GO" id="GO:0008270">
    <property type="term" value="F:zinc ion binding"/>
    <property type="evidence" value="ECO:0007669"/>
    <property type="project" value="UniProtKB-KW"/>
</dbReference>
<dbReference type="EMBL" id="MU807508">
    <property type="protein sequence ID" value="KAJ3831398.1"/>
    <property type="molecule type" value="Genomic_DNA"/>
</dbReference>
<dbReference type="GO" id="GO:0005634">
    <property type="term" value="C:nucleus"/>
    <property type="evidence" value="ECO:0007669"/>
    <property type="project" value="UniProtKB-SubCell"/>
</dbReference>
<evidence type="ECO:0000256" key="5">
    <source>
        <dbReference type="ARBA" id="ARBA00023242"/>
    </source>
</evidence>
<proteinExistence type="predicted"/>
<keyword evidence="7" id="KW-1185">Reference proteome</keyword>
<dbReference type="PANTHER" id="PTHR46481">
    <property type="entry name" value="ZINC FINGER BED DOMAIN-CONTAINING PROTEIN 4"/>
    <property type="match status" value="1"/>
</dbReference>
<comment type="caution">
    <text evidence="6">The sequence shown here is derived from an EMBL/GenBank/DDBJ whole genome shotgun (WGS) entry which is preliminary data.</text>
</comment>
<dbReference type="PANTHER" id="PTHR46481:SF10">
    <property type="entry name" value="ZINC FINGER BED DOMAIN-CONTAINING PROTEIN 39"/>
    <property type="match status" value="1"/>
</dbReference>
<dbReference type="SUPFAM" id="SSF140996">
    <property type="entry name" value="Hermes dimerisation domain"/>
    <property type="match status" value="1"/>
</dbReference>
<evidence type="ECO:0000313" key="6">
    <source>
        <dbReference type="EMBL" id="KAJ3831398.1"/>
    </source>
</evidence>
<name>A0AA38NVG9_9AGAR</name>
<organism evidence="6 7">
    <name type="scientific">Lentinula raphanica</name>
    <dbReference type="NCBI Taxonomy" id="153919"/>
    <lineage>
        <taxon>Eukaryota</taxon>
        <taxon>Fungi</taxon>
        <taxon>Dikarya</taxon>
        <taxon>Basidiomycota</taxon>
        <taxon>Agaricomycotina</taxon>
        <taxon>Agaricomycetes</taxon>
        <taxon>Agaricomycetidae</taxon>
        <taxon>Agaricales</taxon>
        <taxon>Marasmiineae</taxon>
        <taxon>Omphalotaceae</taxon>
        <taxon>Lentinula</taxon>
    </lineage>
</organism>
<reference evidence="6" key="1">
    <citation type="submission" date="2022-08" db="EMBL/GenBank/DDBJ databases">
        <authorList>
            <consortium name="DOE Joint Genome Institute"/>
            <person name="Min B."/>
            <person name="Riley R."/>
            <person name="Sierra-Patev S."/>
            <person name="Naranjo-Ortiz M."/>
            <person name="Looney B."/>
            <person name="Konkel Z."/>
            <person name="Slot J.C."/>
            <person name="Sakamoto Y."/>
            <person name="Steenwyk J.L."/>
            <person name="Rokas A."/>
            <person name="Carro J."/>
            <person name="Camarero S."/>
            <person name="Ferreira P."/>
            <person name="Molpeceres G."/>
            <person name="Ruiz-Duenas F.J."/>
            <person name="Serrano A."/>
            <person name="Henrissat B."/>
            <person name="Drula E."/>
            <person name="Hughes K.W."/>
            <person name="Mata J.L."/>
            <person name="Ishikawa N.K."/>
            <person name="Vargas-Isla R."/>
            <person name="Ushijima S."/>
            <person name="Smith C.A."/>
            <person name="Ahrendt S."/>
            <person name="Andreopoulos W."/>
            <person name="He G."/>
            <person name="Labutti K."/>
            <person name="Lipzen A."/>
            <person name="Ng V."/>
            <person name="Sandor L."/>
            <person name="Barry K."/>
            <person name="Martinez A.T."/>
            <person name="Xiao Y."/>
            <person name="Gibbons J.G."/>
            <person name="Terashima K."/>
            <person name="Hibbett D.S."/>
            <person name="Grigoriev I.V."/>
        </authorList>
    </citation>
    <scope>NUCLEOTIDE SEQUENCE</scope>
    <source>
        <strain evidence="6">TFB9207</strain>
    </source>
</reference>
<accession>A0AA38NVG9</accession>
<evidence type="ECO:0000256" key="4">
    <source>
        <dbReference type="ARBA" id="ARBA00022833"/>
    </source>
</evidence>
<dbReference type="AlphaFoldDB" id="A0AA38NVG9"/>
<evidence type="ECO:0000256" key="3">
    <source>
        <dbReference type="ARBA" id="ARBA00022771"/>
    </source>
</evidence>
<dbReference type="Proteomes" id="UP001163846">
    <property type="component" value="Unassembled WGS sequence"/>
</dbReference>
<dbReference type="InterPro" id="IPR052035">
    <property type="entry name" value="ZnF_BED_domain_contain"/>
</dbReference>